<evidence type="ECO:0000256" key="1">
    <source>
        <dbReference type="SAM" id="MobiDB-lite"/>
    </source>
</evidence>
<reference evidence="2 3" key="1">
    <citation type="submission" date="2019-08" db="EMBL/GenBank/DDBJ databases">
        <title>Deep-cultivation of Planctomycetes and their phenomic and genomic characterization uncovers novel biology.</title>
        <authorList>
            <person name="Wiegand S."/>
            <person name="Jogler M."/>
            <person name="Boedeker C."/>
            <person name="Pinto D."/>
            <person name="Vollmers J."/>
            <person name="Rivas-Marin E."/>
            <person name="Kohn T."/>
            <person name="Peeters S.H."/>
            <person name="Heuer A."/>
            <person name="Rast P."/>
            <person name="Oberbeckmann S."/>
            <person name="Bunk B."/>
            <person name="Jeske O."/>
            <person name="Meyerdierks A."/>
            <person name="Storesund J.E."/>
            <person name="Kallscheuer N."/>
            <person name="Luecker S."/>
            <person name="Lage O.M."/>
            <person name="Pohl T."/>
            <person name="Merkel B.J."/>
            <person name="Hornburger P."/>
            <person name="Mueller R.-W."/>
            <person name="Bruemmer F."/>
            <person name="Labrenz M."/>
            <person name="Spormann A.M."/>
            <person name="Op den Camp H."/>
            <person name="Overmann J."/>
            <person name="Amann R."/>
            <person name="Jetten M.S.M."/>
            <person name="Mascher T."/>
            <person name="Medema M.H."/>
            <person name="Devos D.P."/>
            <person name="Kaster A.-K."/>
            <person name="Ovreas L."/>
            <person name="Rohde M."/>
            <person name="Galperin M.Y."/>
            <person name="Jogler C."/>
        </authorList>
    </citation>
    <scope>NUCLEOTIDE SEQUENCE [LARGE SCALE GENOMIC DNA]</scope>
    <source>
        <strain evidence="2 3">OJF2</strain>
    </source>
</reference>
<feature type="region of interest" description="Disordered" evidence="1">
    <location>
        <begin position="40"/>
        <end position="73"/>
    </location>
</feature>
<dbReference type="RefSeq" id="WP_148595465.1">
    <property type="nucleotide sequence ID" value="NZ_CP042997.1"/>
</dbReference>
<dbReference type="AlphaFoldDB" id="A0A5B9W646"/>
<dbReference type="OrthoDB" id="285363at2"/>
<dbReference type="EMBL" id="CP042997">
    <property type="protein sequence ID" value="QEH35694.1"/>
    <property type="molecule type" value="Genomic_DNA"/>
</dbReference>
<dbReference type="Proteomes" id="UP000324233">
    <property type="component" value="Chromosome"/>
</dbReference>
<evidence type="ECO:0008006" key="4">
    <source>
        <dbReference type="Google" id="ProtNLM"/>
    </source>
</evidence>
<name>A0A5B9W646_9BACT</name>
<organism evidence="2 3">
    <name type="scientific">Aquisphaera giovannonii</name>
    <dbReference type="NCBI Taxonomy" id="406548"/>
    <lineage>
        <taxon>Bacteria</taxon>
        <taxon>Pseudomonadati</taxon>
        <taxon>Planctomycetota</taxon>
        <taxon>Planctomycetia</taxon>
        <taxon>Isosphaerales</taxon>
        <taxon>Isosphaeraceae</taxon>
        <taxon>Aquisphaera</taxon>
    </lineage>
</organism>
<protein>
    <recommendedName>
        <fullName evidence="4">Carboxypeptidase regulatory-like domain-containing protein</fullName>
    </recommendedName>
</protein>
<evidence type="ECO:0000313" key="2">
    <source>
        <dbReference type="EMBL" id="QEH35694.1"/>
    </source>
</evidence>
<keyword evidence="3" id="KW-1185">Reference proteome</keyword>
<evidence type="ECO:0000313" key="3">
    <source>
        <dbReference type="Proteomes" id="UP000324233"/>
    </source>
</evidence>
<accession>A0A5B9W646</accession>
<gene>
    <name evidence="2" type="ORF">OJF2_42510</name>
</gene>
<dbReference type="KEGG" id="agv:OJF2_42510"/>
<proteinExistence type="predicted"/>
<sequence length="124" mass="12886">MAGRGSPAALLGMWCGLAAGCGNGTPGAESSRAEAVVTGRVDSPGKPIDRGTVVFDPSNINRPGEPARTAPIGRDGTYRITTRIGEDRVAVAIPGRRVKDDAARVQQVFDVKAGQENVFQVTVP</sequence>
<dbReference type="PROSITE" id="PS51257">
    <property type="entry name" value="PROKAR_LIPOPROTEIN"/>
    <property type="match status" value="1"/>
</dbReference>